<dbReference type="GO" id="GO:0006569">
    <property type="term" value="P:L-tryptophan catabolic process"/>
    <property type="evidence" value="ECO:0007669"/>
    <property type="project" value="UniProtKB-UniRule"/>
</dbReference>
<feature type="domain" description="FAD-binding" evidence="13">
    <location>
        <begin position="9"/>
        <end position="358"/>
    </location>
</feature>
<keyword evidence="8 10" id="KW-0496">Mitochondrion</keyword>
<dbReference type="GO" id="GO:0005741">
    <property type="term" value="C:mitochondrial outer membrane"/>
    <property type="evidence" value="ECO:0007669"/>
    <property type="project" value="UniProtKB-SubCell"/>
</dbReference>
<dbReference type="HAMAP" id="MF_01971">
    <property type="entry name" value="Kynurenine_monooxygenase"/>
    <property type="match status" value="1"/>
</dbReference>
<comment type="cofactor">
    <cofactor evidence="1 10">
        <name>FAD</name>
        <dbReference type="ChEBI" id="CHEBI:57692"/>
    </cofactor>
</comment>
<dbReference type="GO" id="GO:0070189">
    <property type="term" value="P:kynurenine metabolic process"/>
    <property type="evidence" value="ECO:0007669"/>
    <property type="project" value="TreeGrafter"/>
</dbReference>
<evidence type="ECO:0000256" key="12">
    <source>
        <dbReference type="SAM" id="Phobius"/>
    </source>
</evidence>
<evidence type="ECO:0000313" key="14">
    <source>
        <dbReference type="EMBL" id="KAI9635275.1"/>
    </source>
</evidence>
<dbReference type="InterPro" id="IPR036188">
    <property type="entry name" value="FAD/NAD-bd_sf"/>
</dbReference>
<keyword evidence="10 12" id="KW-0472">Membrane</keyword>
<comment type="caution">
    <text evidence="14">The sequence shown here is derived from an EMBL/GenBank/DDBJ whole genome shotgun (WGS) entry which is preliminary data.</text>
</comment>
<evidence type="ECO:0000256" key="9">
    <source>
        <dbReference type="ARBA" id="ARBA00047818"/>
    </source>
</evidence>
<keyword evidence="2 10" id="KW-0285">Flavoprotein</keyword>
<comment type="function">
    <text evidence="10">Catalyzes the hydroxylation of L-kynurenine (L-Kyn) to form 3-hydroxy-L-kynurenine (L-3OHKyn). Required for synthesis of quinolinic acid.</text>
</comment>
<protein>
    <recommendedName>
        <fullName evidence="10">Kynurenine 3-monooxygenase</fullName>
        <ecNumber evidence="10">1.14.13.9</ecNumber>
    </recommendedName>
    <alternativeName>
        <fullName evidence="10">Biosynthesis of nicotinic acid protein 4</fullName>
    </alternativeName>
    <alternativeName>
        <fullName evidence="10">Kynurenine 3-hydroxylase</fullName>
    </alternativeName>
</protein>
<keyword evidence="5 10" id="KW-0521">NADP</keyword>
<evidence type="ECO:0000256" key="5">
    <source>
        <dbReference type="ARBA" id="ARBA00022857"/>
    </source>
</evidence>
<evidence type="ECO:0000256" key="10">
    <source>
        <dbReference type="HAMAP-Rule" id="MF_03018"/>
    </source>
</evidence>
<dbReference type="Proteomes" id="UP001164286">
    <property type="component" value="Unassembled WGS sequence"/>
</dbReference>
<evidence type="ECO:0000256" key="4">
    <source>
        <dbReference type="ARBA" id="ARBA00022827"/>
    </source>
</evidence>
<evidence type="ECO:0000256" key="11">
    <source>
        <dbReference type="SAM" id="MobiDB-lite"/>
    </source>
</evidence>
<dbReference type="SUPFAM" id="SSF51905">
    <property type="entry name" value="FAD/NAD(P)-binding domain"/>
    <property type="match status" value="1"/>
</dbReference>
<accession>A0AA38H6X5</accession>
<dbReference type="PANTHER" id="PTHR46028:SF2">
    <property type="entry name" value="KYNURENINE 3-MONOOXYGENASE"/>
    <property type="match status" value="1"/>
</dbReference>
<keyword evidence="6 10" id="KW-0560">Oxidoreductase</keyword>
<dbReference type="InterPro" id="IPR002938">
    <property type="entry name" value="FAD-bd"/>
</dbReference>
<evidence type="ECO:0000256" key="6">
    <source>
        <dbReference type="ARBA" id="ARBA00023002"/>
    </source>
</evidence>
<dbReference type="PANTHER" id="PTHR46028">
    <property type="entry name" value="KYNURENINE 3-MONOOXYGENASE"/>
    <property type="match status" value="1"/>
</dbReference>
<dbReference type="FunFam" id="3.50.50.60:FF:000129">
    <property type="entry name" value="Kynurenine 3-monooxygenase"/>
    <property type="match status" value="1"/>
</dbReference>
<organism evidence="14 15">
    <name type="scientific">Dioszegia hungarica</name>
    <dbReference type="NCBI Taxonomy" id="4972"/>
    <lineage>
        <taxon>Eukaryota</taxon>
        <taxon>Fungi</taxon>
        <taxon>Dikarya</taxon>
        <taxon>Basidiomycota</taxon>
        <taxon>Agaricomycotina</taxon>
        <taxon>Tremellomycetes</taxon>
        <taxon>Tremellales</taxon>
        <taxon>Bulleribasidiaceae</taxon>
        <taxon>Dioszegia</taxon>
    </lineage>
</organism>
<evidence type="ECO:0000256" key="7">
    <source>
        <dbReference type="ARBA" id="ARBA00023033"/>
    </source>
</evidence>
<proteinExistence type="inferred from homology"/>
<evidence type="ECO:0000256" key="1">
    <source>
        <dbReference type="ARBA" id="ARBA00001974"/>
    </source>
</evidence>
<comment type="pathway">
    <text evidence="10">Cofactor biosynthesis; NAD(+) biosynthesis; quinolinate from L-kynurenine: step 1/3.</text>
</comment>
<dbReference type="Pfam" id="PF01494">
    <property type="entry name" value="FAD_binding_3"/>
    <property type="match status" value="1"/>
</dbReference>
<evidence type="ECO:0000313" key="15">
    <source>
        <dbReference type="Proteomes" id="UP001164286"/>
    </source>
</evidence>
<gene>
    <name evidence="10" type="primary">BNA4</name>
    <name evidence="14" type="ORF">MKK02DRAFT_24823</name>
</gene>
<keyword evidence="3 10" id="KW-0662">Pyridine nucleotide biosynthesis</keyword>
<keyword evidence="4 10" id="KW-0274">FAD</keyword>
<feature type="transmembrane region" description="Helical" evidence="12">
    <location>
        <begin position="496"/>
        <end position="516"/>
    </location>
</feature>
<dbReference type="GO" id="GO:0019805">
    <property type="term" value="P:quinolinate biosynthetic process"/>
    <property type="evidence" value="ECO:0007669"/>
    <property type="project" value="UniProtKB-UniRule"/>
</dbReference>
<evidence type="ECO:0000256" key="2">
    <source>
        <dbReference type="ARBA" id="ARBA00022630"/>
    </source>
</evidence>
<name>A0AA38H6X5_9TREE</name>
<keyword evidence="12" id="KW-1133">Transmembrane helix</keyword>
<dbReference type="PRINTS" id="PR00420">
    <property type="entry name" value="RNGMNOXGNASE"/>
</dbReference>
<feature type="region of interest" description="Disordered" evidence="11">
    <location>
        <begin position="161"/>
        <end position="186"/>
    </location>
</feature>
<keyword evidence="7 10" id="KW-0503">Monooxygenase</keyword>
<dbReference type="Gene3D" id="3.50.50.60">
    <property type="entry name" value="FAD/NAD(P)-binding domain"/>
    <property type="match status" value="1"/>
</dbReference>
<dbReference type="EMBL" id="JAKWFO010000005">
    <property type="protein sequence ID" value="KAI9635275.1"/>
    <property type="molecule type" value="Genomic_DNA"/>
</dbReference>
<reference evidence="14" key="1">
    <citation type="journal article" date="2022" name="G3 (Bethesda)">
        <title>High quality genome of the basidiomycete yeast Dioszegia hungarica PDD-24b-2 isolated from cloud water.</title>
        <authorList>
            <person name="Jarrige D."/>
            <person name="Haridas S."/>
            <person name="Bleykasten-Grosshans C."/>
            <person name="Joly M."/>
            <person name="Nadalig T."/>
            <person name="Sancelme M."/>
            <person name="Vuilleumier S."/>
            <person name="Grigoriev I.V."/>
            <person name="Amato P."/>
            <person name="Bringel F."/>
        </authorList>
    </citation>
    <scope>NUCLEOTIDE SEQUENCE</scope>
    <source>
        <strain evidence="14">PDD-24b-2</strain>
    </source>
</reference>
<sequence length="523" mass="57945">MSTPRPRKALVIGAGPVGSLTAICLHRRVWEVEVWESREDPRGQSTEMANLRSINLNMSARGLEALRSVDPSLAEMLQNESIPMKGRMIHHVSPTMPPSSQIYDPRTHQVGYSLSRPILNQRLVEALPSDVKIRFKTKLSRVDFRKRRAWGIGAEGGKAYKLGDEAGGANGDKSDGKTEEAEEDHEGTGFDLIIGADGSWSKTRSEMMRVERVDFSQSFIQHAYIELHMPPDASKPGGYAMDANHLHIWPRHSFMLIGLPNKDGSFTLTLFLPFSSLATLETRPAAEAFFRDNFPSAVDIVGIKPLVDDFENNPRGNLVTTHVLPTSYSSHAVLLGDASHSMVPFYGQGLNCGLEDVRVFNSYLERFNVPPTTTLPLGETEPVLEQALAAYSDERDKDLRAITELAMQNYVEMRSKVLSPLHILRRHLDTLLSNLIPRPASASPASGFGISLTDPFPGQPVRGWNSLYEMVTFRPDIGYAAALEREKWQGRVVERVAWGLGVGTVGVAGVAASWGYRMWARRA</sequence>
<dbReference type="GO" id="GO:0071949">
    <property type="term" value="F:FAD binding"/>
    <property type="evidence" value="ECO:0007669"/>
    <property type="project" value="InterPro"/>
</dbReference>
<dbReference type="EC" id="1.14.13.9" evidence="10"/>
<dbReference type="AlphaFoldDB" id="A0AA38H6X5"/>
<dbReference type="GO" id="GO:0043420">
    <property type="term" value="P:anthranilate metabolic process"/>
    <property type="evidence" value="ECO:0007669"/>
    <property type="project" value="UniProtKB-UniRule"/>
</dbReference>
<dbReference type="InterPro" id="IPR027545">
    <property type="entry name" value="Kynurenine_monooxygenase"/>
</dbReference>
<evidence type="ECO:0000256" key="8">
    <source>
        <dbReference type="ARBA" id="ARBA00023128"/>
    </source>
</evidence>
<evidence type="ECO:0000259" key="13">
    <source>
        <dbReference type="Pfam" id="PF01494"/>
    </source>
</evidence>
<keyword evidence="10" id="KW-1000">Mitochondrion outer membrane</keyword>
<evidence type="ECO:0000256" key="3">
    <source>
        <dbReference type="ARBA" id="ARBA00022642"/>
    </source>
</evidence>
<keyword evidence="12" id="KW-0812">Transmembrane</keyword>
<dbReference type="GO" id="GO:0034354">
    <property type="term" value="P:'de novo' NAD+ biosynthetic process from L-tryptophan"/>
    <property type="evidence" value="ECO:0007669"/>
    <property type="project" value="UniProtKB-UniRule"/>
</dbReference>
<comment type="catalytic activity">
    <reaction evidence="9 10">
        <text>L-kynurenine + NADPH + O2 + H(+) = 3-hydroxy-L-kynurenine + NADP(+) + H2O</text>
        <dbReference type="Rhea" id="RHEA:20545"/>
        <dbReference type="ChEBI" id="CHEBI:15377"/>
        <dbReference type="ChEBI" id="CHEBI:15378"/>
        <dbReference type="ChEBI" id="CHEBI:15379"/>
        <dbReference type="ChEBI" id="CHEBI:57783"/>
        <dbReference type="ChEBI" id="CHEBI:57959"/>
        <dbReference type="ChEBI" id="CHEBI:58125"/>
        <dbReference type="ChEBI" id="CHEBI:58349"/>
        <dbReference type="EC" id="1.14.13.9"/>
    </reaction>
</comment>
<comment type="similarity">
    <text evidence="10">Belongs to the aromatic-ring hydroxylase family. KMO subfamily.</text>
</comment>
<dbReference type="GO" id="GO:0004502">
    <property type="term" value="F:kynurenine 3-monooxygenase activity"/>
    <property type="evidence" value="ECO:0007669"/>
    <property type="project" value="UniProtKB-UniRule"/>
</dbReference>
<keyword evidence="15" id="KW-1185">Reference proteome</keyword>
<comment type="subcellular location">
    <subcellularLocation>
        <location evidence="10">Mitochondrion outer membrane</location>
    </subcellularLocation>
</comment>